<organism evidence="2 3">
    <name type="scientific">Rhodotorula mucilaginosa</name>
    <name type="common">Yeast</name>
    <name type="synonym">Rhodotorula rubra</name>
    <dbReference type="NCBI Taxonomy" id="5537"/>
    <lineage>
        <taxon>Eukaryota</taxon>
        <taxon>Fungi</taxon>
        <taxon>Dikarya</taxon>
        <taxon>Basidiomycota</taxon>
        <taxon>Pucciniomycotina</taxon>
        <taxon>Microbotryomycetes</taxon>
        <taxon>Sporidiobolales</taxon>
        <taxon>Sporidiobolaceae</taxon>
        <taxon>Rhodotorula</taxon>
    </lineage>
</organism>
<feature type="region of interest" description="Disordered" evidence="1">
    <location>
        <begin position="1"/>
        <end position="76"/>
    </location>
</feature>
<name>A0A9P6WAX1_RHOMI</name>
<dbReference type="PANTHER" id="PTHR38703:SF1">
    <property type="entry name" value="ALLERGEN"/>
    <property type="match status" value="1"/>
</dbReference>
<evidence type="ECO:0000313" key="2">
    <source>
        <dbReference type="EMBL" id="KAG0667623.1"/>
    </source>
</evidence>
<evidence type="ECO:0000256" key="1">
    <source>
        <dbReference type="SAM" id="MobiDB-lite"/>
    </source>
</evidence>
<reference evidence="2 3" key="1">
    <citation type="submission" date="2020-11" db="EMBL/GenBank/DDBJ databases">
        <title>Kefir isolates.</title>
        <authorList>
            <person name="Marcisauskas S."/>
            <person name="Kim Y."/>
            <person name="Blasche S."/>
        </authorList>
    </citation>
    <scope>NUCLEOTIDE SEQUENCE [LARGE SCALE GENOMIC DNA]</scope>
    <source>
        <strain evidence="2 3">KR</strain>
    </source>
</reference>
<feature type="compositionally biased region" description="Polar residues" evidence="1">
    <location>
        <begin position="358"/>
        <end position="370"/>
    </location>
</feature>
<evidence type="ECO:0008006" key="4">
    <source>
        <dbReference type="Google" id="ProtNLM"/>
    </source>
</evidence>
<sequence length="370" mass="40426">MNKIKQALSHGSDKETTHSSSTHSSKANDVVGPPTASSAGDRVNDAAVLGAKHEKTHDTLRDESVVPTTSSHPDRHDALRVKETAVPPADQHKHAKRDMILSEDDAKAATHDHQHLAPVVHERRHHHEVEEVERLREVDRHIHHVQHHVQPVLDTQHGAEQVQQKIVPQTHIKEQHVATDEDKHQFMSLNTVRDEVVEAPRERTIVDKGEVVQEHVHHVVHHVVQPVIERDTHEHHRIKTTIPVHHTVVEAPIVHASVQHEPLSLKDFVAGGGDLKSTLKHDPETLLNHGKCERTVEGPAETLTRELGLTSLNDKASTTSGATGSTSAAAPTSATGPASVTGHSNTTSHSNTTGHSNATRPTSDTAFSTA</sequence>
<evidence type="ECO:0000313" key="3">
    <source>
        <dbReference type="Proteomes" id="UP000777482"/>
    </source>
</evidence>
<dbReference type="PANTHER" id="PTHR38703">
    <property type="entry name" value="CHROMOSOME 8, WHOLE GENOME SHOTGUN SEQUENCE"/>
    <property type="match status" value="1"/>
</dbReference>
<feature type="region of interest" description="Disordered" evidence="1">
    <location>
        <begin position="305"/>
        <end position="370"/>
    </location>
</feature>
<feature type="compositionally biased region" description="Basic and acidic residues" evidence="1">
    <location>
        <begin position="51"/>
        <end position="64"/>
    </location>
</feature>
<keyword evidence="3" id="KW-1185">Reference proteome</keyword>
<feature type="compositionally biased region" description="Low complexity" evidence="1">
    <location>
        <begin position="316"/>
        <end position="357"/>
    </location>
</feature>
<dbReference type="OrthoDB" id="2118965at2759"/>
<dbReference type="Proteomes" id="UP000777482">
    <property type="component" value="Unassembled WGS sequence"/>
</dbReference>
<gene>
    <name evidence="2" type="ORF">C6P46_000160</name>
</gene>
<dbReference type="EMBL" id="PUHQ01000001">
    <property type="protein sequence ID" value="KAG0667623.1"/>
    <property type="molecule type" value="Genomic_DNA"/>
</dbReference>
<proteinExistence type="predicted"/>
<protein>
    <recommendedName>
        <fullName evidence="4">Allergen</fullName>
    </recommendedName>
</protein>
<dbReference type="AlphaFoldDB" id="A0A9P6WAX1"/>
<comment type="caution">
    <text evidence="2">The sequence shown here is derived from an EMBL/GenBank/DDBJ whole genome shotgun (WGS) entry which is preliminary data.</text>
</comment>
<accession>A0A9P6WAX1</accession>